<sequence>MIATYTFLPKDETLESDGLVNINIFHFKTAIDTDEAFGLRTAAVKSGTDLVHEEPKESRAINDYREVIALDNVAGLTGSFRMFEYVPETWTAYFLVTVESQFKSDSLLARPSGEPWWMGYSVEVSNRGCLILKAEVIKETITDGPAKGIWKGATMLDFLTRKDGTHGVMLSLYCPNLDSASATYHQLVGAQPDSDEDED</sequence>
<accession>A0ABR4BRG8</accession>
<comment type="caution">
    <text evidence="1">The sequence shown here is derived from an EMBL/GenBank/DDBJ whole genome shotgun (WGS) entry which is preliminary data.</text>
</comment>
<reference evidence="1 2" key="1">
    <citation type="submission" date="2024-09" db="EMBL/GenBank/DDBJ databases">
        <title>Rethinking Asexuality: The Enigmatic Case of Functional Sexual Genes in Lepraria (Stereocaulaceae).</title>
        <authorList>
            <person name="Doellman M."/>
            <person name="Sun Y."/>
            <person name="Barcenas-Pena A."/>
            <person name="Lumbsch H.T."/>
            <person name="Grewe F."/>
        </authorList>
    </citation>
    <scope>NUCLEOTIDE SEQUENCE [LARGE SCALE GENOMIC DNA]</scope>
    <source>
        <strain evidence="1 2">Grewe 0041</strain>
    </source>
</reference>
<gene>
    <name evidence="1" type="ORF">ABVK25_000220</name>
</gene>
<dbReference type="EMBL" id="JBHFEH010000001">
    <property type="protein sequence ID" value="KAL2058928.1"/>
    <property type="molecule type" value="Genomic_DNA"/>
</dbReference>
<protein>
    <submittedName>
        <fullName evidence="1">Uncharacterized protein</fullName>
    </submittedName>
</protein>
<name>A0ABR4BRG8_9LECA</name>
<organism evidence="1 2">
    <name type="scientific">Lepraria finkii</name>
    <dbReference type="NCBI Taxonomy" id="1340010"/>
    <lineage>
        <taxon>Eukaryota</taxon>
        <taxon>Fungi</taxon>
        <taxon>Dikarya</taxon>
        <taxon>Ascomycota</taxon>
        <taxon>Pezizomycotina</taxon>
        <taxon>Lecanoromycetes</taxon>
        <taxon>OSLEUM clade</taxon>
        <taxon>Lecanoromycetidae</taxon>
        <taxon>Lecanorales</taxon>
        <taxon>Lecanorineae</taxon>
        <taxon>Stereocaulaceae</taxon>
        <taxon>Lepraria</taxon>
    </lineage>
</organism>
<evidence type="ECO:0000313" key="2">
    <source>
        <dbReference type="Proteomes" id="UP001590951"/>
    </source>
</evidence>
<evidence type="ECO:0000313" key="1">
    <source>
        <dbReference type="EMBL" id="KAL2058928.1"/>
    </source>
</evidence>
<keyword evidence="2" id="KW-1185">Reference proteome</keyword>
<dbReference type="Proteomes" id="UP001590951">
    <property type="component" value="Unassembled WGS sequence"/>
</dbReference>
<proteinExistence type="predicted"/>